<dbReference type="AlphaFoldDB" id="A0AAN8IIW4"/>
<keyword evidence="1" id="KW-1133">Transmembrane helix</keyword>
<comment type="caution">
    <text evidence="2">The sequence shown here is derived from an EMBL/GenBank/DDBJ whole genome shotgun (WGS) entry which is preliminary data.</text>
</comment>
<feature type="transmembrane region" description="Helical" evidence="1">
    <location>
        <begin position="97"/>
        <end position="118"/>
    </location>
</feature>
<evidence type="ECO:0000313" key="2">
    <source>
        <dbReference type="EMBL" id="KAK5972078.1"/>
    </source>
</evidence>
<keyword evidence="1" id="KW-0472">Membrane</keyword>
<name>A0AAN8IIW4_TRICO</name>
<dbReference type="EMBL" id="WIXE01017047">
    <property type="protein sequence ID" value="KAK5972078.1"/>
    <property type="molecule type" value="Genomic_DNA"/>
</dbReference>
<organism evidence="2 3">
    <name type="scientific">Trichostrongylus colubriformis</name>
    <name type="common">Black scour worm</name>
    <dbReference type="NCBI Taxonomy" id="6319"/>
    <lineage>
        <taxon>Eukaryota</taxon>
        <taxon>Metazoa</taxon>
        <taxon>Ecdysozoa</taxon>
        <taxon>Nematoda</taxon>
        <taxon>Chromadorea</taxon>
        <taxon>Rhabditida</taxon>
        <taxon>Rhabditina</taxon>
        <taxon>Rhabditomorpha</taxon>
        <taxon>Strongyloidea</taxon>
        <taxon>Trichostrongylidae</taxon>
        <taxon>Trichostrongylus</taxon>
    </lineage>
</organism>
<evidence type="ECO:0000256" key="1">
    <source>
        <dbReference type="SAM" id="Phobius"/>
    </source>
</evidence>
<sequence length="196" mass="21891">MRSTTESDKEPAEDGPGKIDEILENKFMYHSKRSELSALTEGGFTVLLGFFGFVELMYHERLCGLCLLCGALAFLCLFLEFYLGVTFNCWPLLVCHAAQAGGICISIFAFLICTLLVSHPNQITVLPFRLTMTLAITVGLILMVLLATFAASSLTRARELWAFDACRTDHLRRLLIDALEAIEEYRETQPEKAKGK</sequence>
<keyword evidence="3" id="KW-1185">Reference proteome</keyword>
<feature type="transmembrane region" description="Helical" evidence="1">
    <location>
        <begin position="130"/>
        <end position="151"/>
    </location>
</feature>
<reference evidence="2 3" key="1">
    <citation type="submission" date="2019-10" db="EMBL/GenBank/DDBJ databases">
        <title>Assembly and Annotation for the nematode Trichostrongylus colubriformis.</title>
        <authorList>
            <person name="Martin J."/>
        </authorList>
    </citation>
    <scope>NUCLEOTIDE SEQUENCE [LARGE SCALE GENOMIC DNA]</scope>
    <source>
        <strain evidence="2">G859</strain>
        <tissue evidence="2">Whole worm</tissue>
    </source>
</reference>
<accession>A0AAN8IIW4</accession>
<proteinExistence type="predicted"/>
<protein>
    <submittedName>
        <fullName evidence="2">Uncharacterized protein</fullName>
    </submittedName>
</protein>
<evidence type="ECO:0000313" key="3">
    <source>
        <dbReference type="Proteomes" id="UP001331761"/>
    </source>
</evidence>
<keyword evidence="1" id="KW-0812">Transmembrane</keyword>
<dbReference type="Proteomes" id="UP001331761">
    <property type="component" value="Unassembled WGS sequence"/>
</dbReference>
<feature type="transmembrane region" description="Helical" evidence="1">
    <location>
        <begin position="36"/>
        <end position="58"/>
    </location>
</feature>
<gene>
    <name evidence="2" type="ORF">GCK32_006734</name>
</gene>
<feature type="transmembrane region" description="Helical" evidence="1">
    <location>
        <begin position="65"/>
        <end position="85"/>
    </location>
</feature>